<dbReference type="GO" id="GO:0005829">
    <property type="term" value="C:cytosol"/>
    <property type="evidence" value="ECO:0007669"/>
    <property type="project" value="TreeGrafter"/>
</dbReference>
<sequence>MVSSSGHHPAPLADKRNTAPDPGHSPRLRHLIIHLTLRLRQSGPYLGDSGHDHADNARKPGPFAVPPHTLELVSATTALLTDHYELTMLQAALARGTAGRRSVFEVFGRRLPGGRRYGVVGGTGRLLEAIEAFRFDDDALAYLERTCVVDGRTLDWLAGYRFSGDVWGYGEGEAYFPNSPLLVVESSFAEAVLLETLALSVLNYDSAVATAASRMTTAAGQRPCIEMGSRRAHEWAAVAAARAAYIAGFASTSNLEAGRTHGVPTRGTSAHSFTLLHDSERDAFTAQVDSLGKGTTLLVDTYDVAEAVRLGVEIAGTSLGAVRLDSGDLLSLAGEVRRQLDDLGATETRIVVTSDLDEHAIAALAAAPVDAYGVGTALVTGAGTPTAGLVYKLVAREDDDGDLVAVEKRSAGKVSHGGRKYALRRLGARGVAEAEVIGVEHAPADDSRGATDRPLLMPLIRDGEVVGREPLSAARDRHRRAREELPPTALQLSRGEPAIPTRWEERT</sequence>
<evidence type="ECO:0000256" key="2">
    <source>
        <dbReference type="ARBA" id="ARBA00010897"/>
    </source>
</evidence>
<feature type="region of interest" description="Disordered" evidence="10">
    <location>
        <begin position="1"/>
        <end position="26"/>
    </location>
</feature>
<dbReference type="InterPro" id="IPR007229">
    <property type="entry name" value="Nic_PRibTrfase-Fam"/>
</dbReference>
<comment type="catalytic activity">
    <reaction evidence="8 9">
        <text>5-phospho-alpha-D-ribose 1-diphosphate + nicotinate + ATP + H2O = nicotinate beta-D-ribonucleotide + ADP + phosphate + diphosphate</text>
        <dbReference type="Rhea" id="RHEA:36163"/>
        <dbReference type="ChEBI" id="CHEBI:15377"/>
        <dbReference type="ChEBI" id="CHEBI:30616"/>
        <dbReference type="ChEBI" id="CHEBI:32544"/>
        <dbReference type="ChEBI" id="CHEBI:33019"/>
        <dbReference type="ChEBI" id="CHEBI:43474"/>
        <dbReference type="ChEBI" id="CHEBI:57502"/>
        <dbReference type="ChEBI" id="CHEBI:58017"/>
        <dbReference type="ChEBI" id="CHEBI:456216"/>
        <dbReference type="EC" id="6.3.4.21"/>
    </reaction>
</comment>
<dbReference type="Gene3D" id="3.20.140.10">
    <property type="entry name" value="nicotinate phosphoribosyltransferase"/>
    <property type="match status" value="1"/>
</dbReference>
<feature type="region of interest" description="Disordered" evidence="10">
    <location>
        <begin position="44"/>
        <end position="63"/>
    </location>
</feature>
<feature type="compositionally biased region" description="Basic and acidic residues" evidence="10">
    <location>
        <begin position="49"/>
        <end position="58"/>
    </location>
</feature>
<dbReference type="GO" id="GO:0004516">
    <property type="term" value="F:nicotinate phosphoribosyltransferase activity"/>
    <property type="evidence" value="ECO:0007669"/>
    <property type="project" value="UniProtKB-UniRule"/>
</dbReference>
<proteinExistence type="inferred from homology"/>
<dbReference type="EC" id="6.3.4.21" evidence="3 9"/>
<accession>A0A4R5DLW0</accession>
<reference evidence="12 13" key="1">
    <citation type="submission" date="2019-03" db="EMBL/GenBank/DDBJ databases">
        <title>Draft genome sequences of novel Actinobacteria.</title>
        <authorList>
            <person name="Sahin N."/>
            <person name="Ay H."/>
            <person name="Saygin H."/>
        </authorList>
    </citation>
    <scope>NUCLEOTIDE SEQUENCE [LARGE SCALE GENOMIC DNA]</scope>
    <source>
        <strain evidence="12 13">5K138</strain>
    </source>
</reference>
<gene>
    <name evidence="12" type="ORF">E1269_08885</name>
</gene>
<dbReference type="Proteomes" id="UP000294739">
    <property type="component" value="Unassembled WGS sequence"/>
</dbReference>
<dbReference type="InParanoid" id="A0A4R5DLW0"/>
<comment type="function">
    <text evidence="9">Catalyzes the first step in the biosynthesis of NAD from nicotinic acid, the ATP-dependent synthesis of beta-nicotinate D-ribonucleotide from nicotinate and 5-phospho-D-ribose 1-phosphate.</text>
</comment>
<dbReference type="InterPro" id="IPR036068">
    <property type="entry name" value="Nicotinate_pribotase-like_C"/>
</dbReference>
<dbReference type="GO" id="GO:0016757">
    <property type="term" value="F:glycosyltransferase activity"/>
    <property type="evidence" value="ECO:0007669"/>
    <property type="project" value="UniProtKB-KW"/>
</dbReference>
<dbReference type="PANTHER" id="PTHR11098">
    <property type="entry name" value="NICOTINATE PHOSPHORIBOSYLTRANSFERASE"/>
    <property type="match status" value="1"/>
</dbReference>
<dbReference type="PIRSF" id="PIRSF000484">
    <property type="entry name" value="NAPRT"/>
    <property type="match status" value="1"/>
</dbReference>
<organism evidence="12 13">
    <name type="scientific">Jiangella asiatica</name>
    <dbReference type="NCBI Taxonomy" id="2530372"/>
    <lineage>
        <taxon>Bacteria</taxon>
        <taxon>Bacillati</taxon>
        <taxon>Actinomycetota</taxon>
        <taxon>Actinomycetes</taxon>
        <taxon>Jiangellales</taxon>
        <taxon>Jiangellaceae</taxon>
        <taxon>Jiangella</taxon>
    </lineage>
</organism>
<evidence type="ECO:0000256" key="3">
    <source>
        <dbReference type="ARBA" id="ARBA00013236"/>
    </source>
</evidence>
<keyword evidence="13" id="KW-1185">Reference proteome</keyword>
<evidence type="ECO:0000256" key="5">
    <source>
        <dbReference type="ARBA" id="ARBA00022598"/>
    </source>
</evidence>
<comment type="pathway">
    <text evidence="1 9">Cofactor biosynthesis; NAD(+) biosynthesis; nicotinate D-ribonucleotide from nicotinate: step 1/1.</text>
</comment>
<dbReference type="SUPFAM" id="SSF51690">
    <property type="entry name" value="Nicotinate/Quinolinate PRTase C-terminal domain-like"/>
    <property type="match status" value="1"/>
</dbReference>
<dbReference type="NCBIfam" id="NF009131">
    <property type="entry name" value="PRK12484.1"/>
    <property type="match status" value="1"/>
</dbReference>
<dbReference type="NCBIfam" id="TIGR01513">
    <property type="entry name" value="NAPRTase_put"/>
    <property type="match status" value="1"/>
</dbReference>
<evidence type="ECO:0000313" key="12">
    <source>
        <dbReference type="EMBL" id="TDE11865.1"/>
    </source>
</evidence>
<dbReference type="SUPFAM" id="SSF54675">
    <property type="entry name" value="Nicotinate/Quinolinate PRTase N-terminal domain-like"/>
    <property type="match status" value="1"/>
</dbReference>
<dbReference type="UniPathway" id="UPA00253">
    <property type="reaction ID" value="UER00457"/>
</dbReference>
<keyword evidence="12" id="KW-0328">Glycosyltransferase</keyword>
<dbReference type="InterPro" id="IPR040727">
    <property type="entry name" value="NAPRTase_N"/>
</dbReference>
<evidence type="ECO:0000256" key="10">
    <source>
        <dbReference type="SAM" id="MobiDB-lite"/>
    </source>
</evidence>
<evidence type="ECO:0000256" key="8">
    <source>
        <dbReference type="ARBA" id="ARBA00048668"/>
    </source>
</evidence>
<evidence type="ECO:0000313" key="13">
    <source>
        <dbReference type="Proteomes" id="UP000294739"/>
    </source>
</evidence>
<dbReference type="InterPro" id="IPR013785">
    <property type="entry name" value="Aldolase_TIM"/>
</dbReference>
<dbReference type="Pfam" id="PF17767">
    <property type="entry name" value="NAPRTase_N"/>
    <property type="match status" value="1"/>
</dbReference>
<dbReference type="OrthoDB" id="9770610at2"/>
<name>A0A4R5DLW0_9ACTN</name>
<dbReference type="Gene3D" id="3.20.20.70">
    <property type="entry name" value="Aldolase class I"/>
    <property type="match status" value="1"/>
</dbReference>
<evidence type="ECO:0000259" key="11">
    <source>
        <dbReference type="Pfam" id="PF17767"/>
    </source>
</evidence>
<comment type="caution">
    <text evidence="12">The sequence shown here is derived from an EMBL/GenBank/DDBJ whole genome shotgun (WGS) entry which is preliminary data.</text>
</comment>
<evidence type="ECO:0000256" key="9">
    <source>
        <dbReference type="RuleBase" id="RU365100"/>
    </source>
</evidence>
<keyword evidence="4" id="KW-0597">Phosphoprotein</keyword>
<dbReference type="PANTHER" id="PTHR11098:SF8">
    <property type="entry name" value="NICOTINATE PHOSPHORIBOSYLTRANSFERASE PNCB1"/>
    <property type="match status" value="1"/>
</dbReference>
<feature type="region of interest" description="Disordered" evidence="10">
    <location>
        <begin position="468"/>
        <end position="507"/>
    </location>
</feature>
<comment type="PTM">
    <text evidence="9">Transiently phosphorylated on a His residue during the reaction cycle. Phosphorylation strongly increases the affinity for substrates and increases the rate of nicotinate D-ribonucleotide production. Dephosphorylation regenerates the low-affinity form of the enzyme, leading to product release.</text>
</comment>
<dbReference type="FunCoup" id="A0A4R5DLW0">
    <property type="interactions" value="98"/>
</dbReference>
<evidence type="ECO:0000256" key="7">
    <source>
        <dbReference type="ARBA" id="ARBA00022679"/>
    </source>
</evidence>
<dbReference type="InterPro" id="IPR006405">
    <property type="entry name" value="Nic_PRibTrfase_pncB"/>
</dbReference>
<evidence type="ECO:0000256" key="4">
    <source>
        <dbReference type="ARBA" id="ARBA00022553"/>
    </source>
</evidence>
<protein>
    <recommendedName>
        <fullName evidence="3 9">Nicotinate phosphoribosyltransferase</fullName>
        <ecNumber evidence="3 9">6.3.4.21</ecNumber>
    </recommendedName>
</protein>
<dbReference type="NCBIfam" id="NF006698">
    <property type="entry name" value="PRK09243.1-5"/>
    <property type="match status" value="1"/>
</dbReference>
<dbReference type="EMBL" id="SMKZ01000009">
    <property type="protein sequence ID" value="TDE11865.1"/>
    <property type="molecule type" value="Genomic_DNA"/>
</dbReference>
<comment type="similarity">
    <text evidence="2 9">Belongs to the NAPRTase family.</text>
</comment>
<evidence type="ECO:0000256" key="1">
    <source>
        <dbReference type="ARBA" id="ARBA00004952"/>
    </source>
</evidence>
<keyword evidence="5 9" id="KW-0436">Ligase</keyword>
<feature type="domain" description="Nicotinate phosphoribosyltransferase N-terminal" evidence="11">
    <location>
        <begin position="79"/>
        <end position="203"/>
    </location>
</feature>
<evidence type="ECO:0000256" key="6">
    <source>
        <dbReference type="ARBA" id="ARBA00022642"/>
    </source>
</evidence>
<keyword evidence="7 9" id="KW-0808">Transferase</keyword>
<dbReference type="GO" id="GO:0034355">
    <property type="term" value="P:NAD+ biosynthetic process via the salvage pathway"/>
    <property type="evidence" value="ECO:0007669"/>
    <property type="project" value="TreeGrafter"/>
</dbReference>
<dbReference type="AlphaFoldDB" id="A0A4R5DLW0"/>
<keyword evidence="6 9" id="KW-0662">Pyridine nucleotide biosynthesis</keyword>